<dbReference type="PANTHER" id="PTHR10827:SF85">
    <property type="entry name" value="CALCIUM-BINDING PROTEIN"/>
    <property type="match status" value="1"/>
</dbReference>
<feature type="signal peptide" evidence="4">
    <location>
        <begin position="1"/>
        <end position="25"/>
    </location>
</feature>
<evidence type="ECO:0000256" key="4">
    <source>
        <dbReference type="SAM" id="SignalP"/>
    </source>
</evidence>
<dbReference type="Gene3D" id="1.10.238.10">
    <property type="entry name" value="EF-hand"/>
    <property type="match status" value="2"/>
</dbReference>
<feature type="region of interest" description="Disordered" evidence="3">
    <location>
        <begin position="50"/>
        <end position="104"/>
    </location>
</feature>
<feature type="domain" description="EF-hand" evidence="5">
    <location>
        <begin position="252"/>
        <end position="287"/>
    </location>
</feature>
<dbReference type="GO" id="GO:0005509">
    <property type="term" value="F:calcium ion binding"/>
    <property type="evidence" value="ECO:0007669"/>
    <property type="project" value="InterPro"/>
</dbReference>
<evidence type="ECO:0000256" key="2">
    <source>
        <dbReference type="ARBA" id="ARBA00022837"/>
    </source>
</evidence>
<organism evidence="6 7">
    <name type="scientific">Branchiostoma lanceolatum</name>
    <name type="common">Common lancelet</name>
    <name type="synonym">Amphioxus lanceolatum</name>
    <dbReference type="NCBI Taxonomy" id="7740"/>
    <lineage>
        <taxon>Eukaryota</taxon>
        <taxon>Metazoa</taxon>
        <taxon>Chordata</taxon>
        <taxon>Cephalochordata</taxon>
        <taxon>Leptocardii</taxon>
        <taxon>Amphioxiformes</taxon>
        <taxon>Branchiostomatidae</taxon>
        <taxon>Branchiostoma</taxon>
    </lineage>
</organism>
<name>A0A8K0AAC7_BRALA</name>
<evidence type="ECO:0000313" key="6">
    <source>
        <dbReference type="EMBL" id="CAH1270754.1"/>
    </source>
</evidence>
<accession>A0A8K0AAC7</accession>
<dbReference type="PROSITE" id="PS00018">
    <property type="entry name" value="EF_HAND_1"/>
    <property type="match status" value="3"/>
</dbReference>
<dbReference type="Pfam" id="PF13202">
    <property type="entry name" value="EF-hand_5"/>
    <property type="match status" value="3"/>
</dbReference>
<dbReference type="InterPro" id="IPR002048">
    <property type="entry name" value="EF_hand_dom"/>
</dbReference>
<dbReference type="AlphaFoldDB" id="A0A8K0AAC7"/>
<keyword evidence="7" id="KW-1185">Reference proteome</keyword>
<reference evidence="6" key="1">
    <citation type="submission" date="2022-01" db="EMBL/GenBank/DDBJ databases">
        <authorList>
            <person name="Braso-Vives M."/>
        </authorList>
    </citation>
    <scope>NUCLEOTIDE SEQUENCE</scope>
</reference>
<dbReference type="EMBL" id="OV696692">
    <property type="protein sequence ID" value="CAH1270754.1"/>
    <property type="molecule type" value="Genomic_DNA"/>
</dbReference>
<dbReference type="InterPro" id="IPR011992">
    <property type="entry name" value="EF-hand-dom_pair"/>
</dbReference>
<dbReference type="PANTHER" id="PTHR10827">
    <property type="entry name" value="RETICULOCALBIN"/>
    <property type="match status" value="1"/>
</dbReference>
<feature type="compositionally biased region" description="Basic and acidic residues" evidence="3">
    <location>
        <begin position="57"/>
        <end position="76"/>
    </location>
</feature>
<proteinExistence type="inferred from homology"/>
<evidence type="ECO:0000256" key="3">
    <source>
        <dbReference type="SAM" id="MobiDB-lite"/>
    </source>
</evidence>
<dbReference type="SMART" id="SM00054">
    <property type="entry name" value="EFh"/>
    <property type="match status" value="5"/>
</dbReference>
<keyword evidence="2" id="KW-0106">Calcium</keyword>
<evidence type="ECO:0000313" key="7">
    <source>
        <dbReference type="Proteomes" id="UP000838412"/>
    </source>
</evidence>
<dbReference type="SUPFAM" id="SSF47473">
    <property type="entry name" value="EF-hand"/>
    <property type="match status" value="1"/>
</dbReference>
<evidence type="ECO:0000259" key="5">
    <source>
        <dbReference type="PROSITE" id="PS50222"/>
    </source>
</evidence>
<protein>
    <submittedName>
        <fullName evidence="6">Hypp4421 protein</fullName>
    </submittedName>
</protein>
<dbReference type="InterPro" id="IPR018247">
    <property type="entry name" value="EF_Hand_1_Ca_BS"/>
</dbReference>
<gene>
    <name evidence="6" type="primary">Hypp4421</name>
    <name evidence="6" type="ORF">BLAG_LOCUS22942</name>
</gene>
<keyword evidence="4" id="KW-0732">Signal</keyword>
<comment type="similarity">
    <text evidence="1">Belongs to the CREC family.</text>
</comment>
<dbReference type="PROSITE" id="PS50222">
    <property type="entry name" value="EF_HAND_2"/>
    <property type="match status" value="2"/>
</dbReference>
<dbReference type="Proteomes" id="UP000838412">
    <property type="component" value="Chromosome 7"/>
</dbReference>
<evidence type="ECO:0000256" key="1">
    <source>
        <dbReference type="ARBA" id="ARBA00006431"/>
    </source>
</evidence>
<feature type="domain" description="EF-hand" evidence="5">
    <location>
        <begin position="158"/>
        <end position="193"/>
    </location>
</feature>
<feature type="chain" id="PRO_5035449219" evidence="4">
    <location>
        <begin position="26"/>
        <end position="321"/>
    </location>
</feature>
<sequence length="321" mass="35171">MSCKPAMFLGLSALLMVLMVDQAESRLVPQEVRSLVELLREDQEDIAPEENAMAARGLDEHDTDQDQKTRRTRPDADTNGDGSIDRAEFDAASGQFGGDGGDQTDLARRTVEKARALLEQLRGEQEDIARGLAEHGTDQDQKLSKAEILAMMTKNGISVEDLPENWFEDADTNGDGSIDRAEFDAASGQFGGDGGDQTDLARRTVEKARALLEQLRGEQEDIARGLAEHDTDQDQKLSKAEILAMMEKNGMSVEDLPENWFEDADTNGDGSIDHAEFDAASGQFGGDGGDQTDLARRIAEKARGLLELLREGKRDRYRGGR</sequence>